<organism evidence="1 2">
    <name type="scientific">Rhododendron molle</name>
    <name type="common">Chinese azalea</name>
    <name type="synonym">Azalea mollis</name>
    <dbReference type="NCBI Taxonomy" id="49168"/>
    <lineage>
        <taxon>Eukaryota</taxon>
        <taxon>Viridiplantae</taxon>
        <taxon>Streptophyta</taxon>
        <taxon>Embryophyta</taxon>
        <taxon>Tracheophyta</taxon>
        <taxon>Spermatophyta</taxon>
        <taxon>Magnoliopsida</taxon>
        <taxon>eudicotyledons</taxon>
        <taxon>Gunneridae</taxon>
        <taxon>Pentapetalae</taxon>
        <taxon>asterids</taxon>
        <taxon>Ericales</taxon>
        <taxon>Ericaceae</taxon>
        <taxon>Ericoideae</taxon>
        <taxon>Rhodoreae</taxon>
        <taxon>Rhododendron</taxon>
    </lineage>
</organism>
<evidence type="ECO:0000313" key="2">
    <source>
        <dbReference type="Proteomes" id="UP001062846"/>
    </source>
</evidence>
<proteinExistence type="predicted"/>
<gene>
    <name evidence="1" type="ORF">RHMOL_Rhmol12G0098600</name>
</gene>
<dbReference type="EMBL" id="CM046399">
    <property type="protein sequence ID" value="KAI8527747.1"/>
    <property type="molecule type" value="Genomic_DNA"/>
</dbReference>
<reference evidence="1" key="1">
    <citation type="submission" date="2022-02" db="EMBL/GenBank/DDBJ databases">
        <title>Plant Genome Project.</title>
        <authorList>
            <person name="Zhang R.-G."/>
        </authorList>
    </citation>
    <scope>NUCLEOTIDE SEQUENCE</scope>
    <source>
        <strain evidence="1">AT1</strain>
    </source>
</reference>
<protein>
    <submittedName>
        <fullName evidence="1">Uncharacterized protein</fullName>
    </submittedName>
</protein>
<evidence type="ECO:0000313" key="1">
    <source>
        <dbReference type="EMBL" id="KAI8527747.1"/>
    </source>
</evidence>
<sequence>MNTPMLTQAGEVYTSKVFEKFQTEYEVYQAAYIEDRINEGLPTSEYTVAILGQPKTYKVLGNRSEQTVSCSCCKFEAVGILCSHALKVLDVMDIKLIPERYILKRWTRDAKAGIVKDFKGREVEGDNKLKVTNRYRMLCPELVKLASRAVECEEASALVASYMNEMFEKVEDILKNKRDMDECTNEGQDFPHEAPLENFVAIQRKGLKKKQAPRKGNKRPKSWTEKQGKKKKGGSAEVVPNEESFLGPTMAREVVQDVEKYEAPAWMNLEEVEFMRNSSYSNSCDALLLIPS</sequence>
<keyword evidence="2" id="KW-1185">Reference proteome</keyword>
<name>A0ACC0LH99_RHOML</name>
<comment type="caution">
    <text evidence="1">The sequence shown here is derived from an EMBL/GenBank/DDBJ whole genome shotgun (WGS) entry which is preliminary data.</text>
</comment>
<dbReference type="Proteomes" id="UP001062846">
    <property type="component" value="Chromosome 12"/>
</dbReference>
<accession>A0ACC0LH99</accession>